<sequence>MVLMAPSNEAELTHAVATAAAYDEGPIAFRYPRGEGVGVELHNTAEIFEIGKGRIIQEGSSIAILAYGSVLEECKKAAKILNGFGFSTSIIDARFMKPLDTNLISELAKNHELMLSVEAGSIGGFASHVTNFLTANGLLDGKLKFRPLIIPDRFDDHAHVNDLYKQAGLEHKTIASTALKAIGQETKISQII</sequence>
<proteinExistence type="predicted"/>
<evidence type="ECO:0000256" key="2">
    <source>
        <dbReference type="ARBA" id="ARBA00011738"/>
    </source>
</evidence>
<protein>
    <submittedName>
        <fullName evidence="10">1-deoxy-D-xylulose-5-phosphate synthase</fullName>
    </submittedName>
</protein>
<dbReference type="Gene3D" id="3.40.50.920">
    <property type="match status" value="1"/>
</dbReference>
<dbReference type="GO" id="GO:0009228">
    <property type="term" value="P:thiamine biosynthetic process"/>
    <property type="evidence" value="ECO:0007669"/>
    <property type="project" value="UniProtKB-KW"/>
</dbReference>
<keyword evidence="5" id="KW-0460">Magnesium</keyword>
<name>E3T339_9ZZZZ</name>
<dbReference type="EMBL" id="GU191801">
    <property type="protein sequence ID" value="ACZ28651.1"/>
    <property type="molecule type" value="Genomic_DNA"/>
</dbReference>
<evidence type="ECO:0000313" key="10">
    <source>
        <dbReference type="EMBL" id="ACZ28651.1"/>
    </source>
</evidence>
<dbReference type="GO" id="GO:0016114">
    <property type="term" value="P:terpenoid biosynthetic process"/>
    <property type="evidence" value="ECO:0007669"/>
    <property type="project" value="InterPro"/>
</dbReference>
<dbReference type="SUPFAM" id="SSF52922">
    <property type="entry name" value="TK C-terminal domain-like"/>
    <property type="match status" value="1"/>
</dbReference>
<evidence type="ECO:0000256" key="3">
    <source>
        <dbReference type="ARBA" id="ARBA00022679"/>
    </source>
</evidence>
<evidence type="ECO:0000256" key="8">
    <source>
        <dbReference type="ARBA" id="ARBA00023229"/>
    </source>
</evidence>
<dbReference type="AlphaFoldDB" id="E3T339"/>
<dbReference type="GO" id="GO:0008661">
    <property type="term" value="F:1-deoxy-D-xylulose-5-phosphate synthase activity"/>
    <property type="evidence" value="ECO:0007669"/>
    <property type="project" value="InterPro"/>
</dbReference>
<dbReference type="InterPro" id="IPR033248">
    <property type="entry name" value="Transketolase_C"/>
</dbReference>
<keyword evidence="4" id="KW-0479">Metal-binding</keyword>
<evidence type="ECO:0000259" key="9">
    <source>
        <dbReference type="Pfam" id="PF02780"/>
    </source>
</evidence>
<dbReference type="SUPFAM" id="SSF52518">
    <property type="entry name" value="Thiamin diphosphate-binding fold (THDP-binding)"/>
    <property type="match status" value="1"/>
</dbReference>
<keyword evidence="6" id="KW-0784">Thiamine biosynthesis</keyword>
<dbReference type="Pfam" id="PF02780">
    <property type="entry name" value="Transketolase_C"/>
    <property type="match status" value="1"/>
</dbReference>
<dbReference type="GO" id="GO:0046872">
    <property type="term" value="F:metal ion binding"/>
    <property type="evidence" value="ECO:0007669"/>
    <property type="project" value="UniProtKB-KW"/>
</dbReference>
<dbReference type="InterPro" id="IPR009014">
    <property type="entry name" value="Transketo_C/PFOR_II"/>
</dbReference>
<dbReference type="PANTHER" id="PTHR43322">
    <property type="entry name" value="1-D-DEOXYXYLULOSE 5-PHOSPHATE SYNTHASE-RELATED"/>
    <property type="match status" value="1"/>
</dbReference>
<evidence type="ECO:0000256" key="6">
    <source>
        <dbReference type="ARBA" id="ARBA00022977"/>
    </source>
</evidence>
<keyword evidence="7" id="KW-0786">Thiamine pyrophosphate</keyword>
<feature type="domain" description="Transketolase C-terminal" evidence="9">
    <location>
        <begin position="51"/>
        <end position="174"/>
    </location>
</feature>
<accession>E3T339</accession>
<reference evidence="10" key="1">
    <citation type="journal article" date="2011" name="ISME J.">
        <title>Comparative metagenomics of microbial communities inhabiting deep-sea hydrothermal vent chimneys with contrasting chemistries.</title>
        <authorList>
            <person name="Xie W."/>
            <person name="Wang F."/>
            <person name="Guo L."/>
            <person name="Chen Z."/>
            <person name="Sievert S.M."/>
            <person name="Meng J."/>
            <person name="Huang G."/>
            <person name="Li Y."/>
            <person name="Yan Q."/>
            <person name="Wu S."/>
            <person name="Wang X."/>
            <person name="Chen S."/>
            <person name="He G."/>
            <person name="Xiao X."/>
            <person name="Xu A."/>
        </authorList>
    </citation>
    <scope>NUCLEOTIDE SEQUENCE</scope>
</reference>
<evidence type="ECO:0000256" key="7">
    <source>
        <dbReference type="ARBA" id="ARBA00023052"/>
    </source>
</evidence>
<evidence type="ECO:0000256" key="1">
    <source>
        <dbReference type="ARBA" id="ARBA00001946"/>
    </source>
</evidence>
<dbReference type="FunFam" id="3.40.50.920:FF:000002">
    <property type="entry name" value="1-deoxy-D-xylulose-5-phosphate synthase"/>
    <property type="match status" value="1"/>
</dbReference>
<comment type="subunit">
    <text evidence="2">Homodimer.</text>
</comment>
<dbReference type="InterPro" id="IPR005477">
    <property type="entry name" value="Dxylulose-5-P_synthase"/>
</dbReference>
<organism evidence="10">
    <name type="scientific">uncultured organism</name>
    <dbReference type="NCBI Taxonomy" id="155900"/>
    <lineage>
        <taxon>unclassified sequences</taxon>
        <taxon>environmental samples</taxon>
    </lineage>
</organism>
<dbReference type="InterPro" id="IPR029061">
    <property type="entry name" value="THDP-binding"/>
</dbReference>
<keyword evidence="3" id="KW-0808">Transferase</keyword>
<evidence type="ECO:0000256" key="5">
    <source>
        <dbReference type="ARBA" id="ARBA00022842"/>
    </source>
</evidence>
<comment type="cofactor">
    <cofactor evidence="1">
        <name>Mg(2+)</name>
        <dbReference type="ChEBI" id="CHEBI:18420"/>
    </cofactor>
</comment>
<keyword evidence="8" id="KW-0414">Isoprene biosynthesis</keyword>
<dbReference type="PANTHER" id="PTHR43322:SF5">
    <property type="entry name" value="1-DEOXY-D-XYLULOSE-5-PHOSPHATE SYNTHASE, CHLOROPLASTIC"/>
    <property type="match status" value="1"/>
</dbReference>
<evidence type="ECO:0000256" key="4">
    <source>
        <dbReference type="ARBA" id="ARBA00022723"/>
    </source>
</evidence>